<dbReference type="InterPro" id="IPR020904">
    <property type="entry name" value="Sc_DH/Rdtase_CS"/>
</dbReference>
<dbReference type="InterPro" id="IPR017439">
    <property type="entry name" value="Amidohydrolase"/>
</dbReference>
<dbReference type="Pfam" id="PF00528">
    <property type="entry name" value="BPD_transp_1"/>
    <property type="match status" value="2"/>
</dbReference>
<dbReference type="Pfam" id="PF00753">
    <property type="entry name" value="Lactamase_B"/>
    <property type="match status" value="1"/>
</dbReference>
<comment type="similarity">
    <text evidence="5">Belongs to the LysR transcriptional regulatory family.</text>
</comment>
<feature type="domain" description="ABC transmembrane type-1" evidence="24">
    <location>
        <begin position="2034"/>
        <end position="2222"/>
    </location>
</feature>
<dbReference type="PANTHER" id="PTHR43776">
    <property type="entry name" value="TRANSPORT ATP-BINDING PROTEIN"/>
    <property type="match status" value="1"/>
</dbReference>
<dbReference type="PROSITE" id="PS00070">
    <property type="entry name" value="ALDEHYDE_DEHYDR_CYS"/>
    <property type="match status" value="1"/>
</dbReference>
<dbReference type="InterPro" id="IPR000192">
    <property type="entry name" value="Aminotrans_V_dom"/>
</dbReference>
<feature type="transmembrane region" description="Helical" evidence="22">
    <location>
        <begin position="2038"/>
        <end position="2063"/>
    </location>
</feature>
<dbReference type="Gene3D" id="3.40.630.10">
    <property type="entry name" value="Zn peptidases"/>
    <property type="match status" value="1"/>
</dbReference>
<dbReference type="Gene3D" id="3.40.605.10">
    <property type="entry name" value="Aldehyde Dehydrogenase, Chain A, domain 1"/>
    <property type="match status" value="1"/>
</dbReference>
<dbReference type="Gene3D" id="3.60.15.10">
    <property type="entry name" value="Ribonuclease Z/Hydroxyacylglutathione hydrolase-like"/>
    <property type="match status" value="1"/>
</dbReference>
<dbReference type="InterPro" id="IPR016163">
    <property type="entry name" value="Ald_DH_C"/>
</dbReference>
<dbReference type="InterPro" id="IPR000847">
    <property type="entry name" value="LysR_HTH_N"/>
</dbReference>
<dbReference type="FunFam" id="3.30.70.360:FF:000001">
    <property type="entry name" value="N-acetyldiaminopimelate deacetylase"/>
    <property type="match status" value="1"/>
</dbReference>
<proteinExistence type="inferred from homology"/>
<dbReference type="Gene3D" id="3.10.105.10">
    <property type="entry name" value="Dipeptide-binding Protein, Domain 3"/>
    <property type="match status" value="1"/>
</dbReference>
<dbReference type="InterPro" id="IPR045621">
    <property type="entry name" value="BPD_transp_1_N"/>
</dbReference>
<protein>
    <recommendedName>
        <fullName evidence="7">Probable RuBisCO transcriptional regulator</fullName>
    </recommendedName>
</protein>
<dbReference type="InterPro" id="IPR015421">
    <property type="entry name" value="PyrdxlP-dep_Trfase_major"/>
</dbReference>
<feature type="transmembrane region" description="Helical" evidence="22">
    <location>
        <begin position="1767"/>
        <end position="1792"/>
    </location>
</feature>
<evidence type="ECO:0000256" key="13">
    <source>
        <dbReference type="ARBA" id="ARBA00022840"/>
    </source>
</evidence>
<dbReference type="Gene3D" id="1.10.10.10">
    <property type="entry name" value="Winged helix-like DNA-binding domain superfamily/Winged helix DNA-binding domain"/>
    <property type="match status" value="1"/>
</dbReference>
<evidence type="ECO:0000256" key="6">
    <source>
        <dbReference type="ARBA" id="ARBA00009986"/>
    </source>
</evidence>
<keyword evidence="15 21" id="KW-0560">Oxidoreductase</keyword>
<dbReference type="InterPro" id="IPR016160">
    <property type="entry name" value="Ald_DH_CS_CYS"/>
</dbReference>
<evidence type="ECO:0000256" key="12">
    <source>
        <dbReference type="ARBA" id="ARBA00022801"/>
    </source>
</evidence>
<dbReference type="Gene3D" id="3.30.70.360">
    <property type="match status" value="1"/>
</dbReference>
<dbReference type="Pfam" id="PF03446">
    <property type="entry name" value="NAD_binding_2"/>
    <property type="match status" value="1"/>
</dbReference>
<dbReference type="Gene3D" id="1.10.3720.10">
    <property type="entry name" value="MetI-like"/>
    <property type="match status" value="2"/>
</dbReference>
<evidence type="ECO:0000256" key="5">
    <source>
        <dbReference type="ARBA" id="ARBA00009437"/>
    </source>
</evidence>
<dbReference type="FunFam" id="3.40.309.10:FF:000012">
    <property type="entry name" value="Betaine aldehyde dehydrogenase"/>
    <property type="match status" value="1"/>
</dbReference>
<dbReference type="FunFam" id="3.40.50.300:FF:000016">
    <property type="entry name" value="Oligopeptide ABC transporter ATP-binding component"/>
    <property type="match status" value="1"/>
</dbReference>
<feature type="domain" description="HTH lysR-type" evidence="25">
    <location>
        <begin position="864"/>
        <end position="907"/>
    </location>
</feature>
<evidence type="ECO:0000256" key="18">
    <source>
        <dbReference type="ARBA" id="ARBA00023136"/>
    </source>
</evidence>
<dbReference type="NCBIfam" id="NF008453">
    <property type="entry name" value="PRK11308.1"/>
    <property type="match status" value="2"/>
</dbReference>
<dbReference type="SUPFAM" id="SSF53720">
    <property type="entry name" value="ALDH-like"/>
    <property type="match status" value="1"/>
</dbReference>
<evidence type="ECO:0000256" key="20">
    <source>
        <dbReference type="PROSITE-ProRule" id="PRU10007"/>
    </source>
</evidence>
<evidence type="ECO:0000256" key="4">
    <source>
        <dbReference type="ARBA" id="ARBA00006153"/>
    </source>
</evidence>
<dbReference type="CDD" id="cd03257">
    <property type="entry name" value="ABC_NikE_OppD_transporters"/>
    <property type="match status" value="2"/>
</dbReference>
<comment type="similarity">
    <text evidence="4">Belongs to the peptidase M20 family.</text>
</comment>
<dbReference type="FunFam" id="3.40.50.720:FF:000084">
    <property type="entry name" value="Short-chain dehydrogenase reductase"/>
    <property type="match status" value="1"/>
</dbReference>
<dbReference type="Gene3D" id="3.90.1150.10">
    <property type="entry name" value="Aspartate Aminotransferase, domain 1"/>
    <property type="match status" value="1"/>
</dbReference>
<dbReference type="SMART" id="SM00849">
    <property type="entry name" value="Lactamase_B"/>
    <property type="match status" value="1"/>
</dbReference>
<dbReference type="InterPro" id="IPR027417">
    <property type="entry name" value="P-loop_NTPase"/>
</dbReference>
<dbReference type="InterPro" id="IPR005119">
    <property type="entry name" value="LysR_subst-bd"/>
</dbReference>
<dbReference type="InterPro" id="IPR017871">
    <property type="entry name" value="ABC_transporter-like_CS"/>
</dbReference>
<evidence type="ECO:0000313" key="26">
    <source>
        <dbReference type="EMBL" id="CAJ1391314.1"/>
    </source>
</evidence>
<dbReference type="InterPro" id="IPR003439">
    <property type="entry name" value="ABC_transporter-like_ATP-bd"/>
</dbReference>
<feature type="transmembrane region" description="Helical" evidence="22">
    <location>
        <begin position="1960"/>
        <end position="1986"/>
    </location>
</feature>
<dbReference type="PROSITE" id="PS00061">
    <property type="entry name" value="ADH_SHORT"/>
    <property type="match status" value="1"/>
</dbReference>
<feature type="transmembrane region" description="Helical" evidence="22">
    <location>
        <begin position="1877"/>
        <end position="1902"/>
    </location>
</feature>
<evidence type="ECO:0000256" key="9">
    <source>
        <dbReference type="ARBA" id="ARBA00022475"/>
    </source>
</evidence>
<dbReference type="SUPFAM" id="SSF53383">
    <property type="entry name" value="PLP-dependent transferases"/>
    <property type="match status" value="1"/>
</dbReference>
<dbReference type="CDD" id="cd05233">
    <property type="entry name" value="SDR_c"/>
    <property type="match status" value="1"/>
</dbReference>
<dbReference type="SUPFAM" id="SSF53850">
    <property type="entry name" value="Periplasmic binding protein-like II"/>
    <property type="match status" value="2"/>
</dbReference>
<dbReference type="GO" id="GO:0016620">
    <property type="term" value="F:oxidoreductase activity, acting on the aldehyde or oxo group of donors, NAD or NADP as acceptor"/>
    <property type="evidence" value="ECO:0007669"/>
    <property type="project" value="InterPro"/>
</dbReference>
<feature type="domain" description="ABC transporter" evidence="23">
    <location>
        <begin position="2504"/>
        <end position="2756"/>
    </location>
</feature>
<dbReference type="Pfam" id="PF00126">
    <property type="entry name" value="HTH_1"/>
    <property type="match status" value="1"/>
</dbReference>
<dbReference type="CDD" id="cd05666">
    <property type="entry name" value="M20_Acy1-like"/>
    <property type="match status" value="1"/>
</dbReference>
<comment type="similarity">
    <text evidence="3">Belongs to the ABC transporter superfamily.</text>
</comment>
<dbReference type="InterPro" id="IPR013328">
    <property type="entry name" value="6PGD_dom2"/>
</dbReference>
<keyword evidence="11" id="KW-0547">Nucleotide-binding</keyword>
<dbReference type="GO" id="GO:0016887">
    <property type="term" value="F:ATP hydrolysis activity"/>
    <property type="evidence" value="ECO:0007669"/>
    <property type="project" value="InterPro"/>
</dbReference>
<dbReference type="SUPFAM" id="SSF56281">
    <property type="entry name" value="Metallo-hydrolase/oxidoreductase"/>
    <property type="match status" value="1"/>
</dbReference>
<evidence type="ECO:0000256" key="3">
    <source>
        <dbReference type="ARBA" id="ARBA00005417"/>
    </source>
</evidence>
<dbReference type="InterPro" id="IPR036291">
    <property type="entry name" value="NAD(P)-bd_dom_sf"/>
</dbReference>
<dbReference type="CDD" id="cd07729">
    <property type="entry name" value="AHL_lactonase_MBL-fold"/>
    <property type="match status" value="1"/>
</dbReference>
<keyword evidence="27" id="KW-1185">Reference proteome</keyword>
<feature type="transmembrane region" description="Helical" evidence="22">
    <location>
        <begin position="2101"/>
        <end position="2122"/>
    </location>
</feature>
<dbReference type="Pfam" id="PF00171">
    <property type="entry name" value="Aldedh"/>
    <property type="match status" value="1"/>
</dbReference>
<dbReference type="InterPro" id="IPR000914">
    <property type="entry name" value="SBP_5_dom"/>
</dbReference>
<dbReference type="InterPro" id="IPR035906">
    <property type="entry name" value="MetI-like_sf"/>
</dbReference>
<dbReference type="InterPro" id="IPR016162">
    <property type="entry name" value="Ald_DH_N"/>
</dbReference>
<dbReference type="Gene3D" id="1.10.1040.10">
    <property type="entry name" value="N-(1-d-carboxylethyl)-l-norvaline Dehydrogenase, domain 2"/>
    <property type="match status" value="1"/>
</dbReference>
<dbReference type="Gene3D" id="3.40.640.10">
    <property type="entry name" value="Type I PLP-dependent aspartate aminotransferase-like (Major domain)"/>
    <property type="match status" value="1"/>
</dbReference>
<evidence type="ECO:0000259" key="24">
    <source>
        <dbReference type="PROSITE" id="PS50928"/>
    </source>
</evidence>
<evidence type="ECO:0000256" key="10">
    <source>
        <dbReference type="ARBA" id="ARBA00022692"/>
    </source>
</evidence>
<evidence type="ECO:0000256" key="19">
    <source>
        <dbReference type="ARBA" id="ARBA00023163"/>
    </source>
</evidence>
<dbReference type="Pfam" id="PF13561">
    <property type="entry name" value="adh_short_C2"/>
    <property type="match status" value="1"/>
</dbReference>
<dbReference type="Pfam" id="PF14833">
    <property type="entry name" value="NAD_binding_11"/>
    <property type="match status" value="1"/>
</dbReference>
<dbReference type="PRINTS" id="PR00081">
    <property type="entry name" value="GDHRDH"/>
</dbReference>
<keyword evidence="9" id="KW-1003">Cell membrane</keyword>
<dbReference type="InterPro" id="IPR036866">
    <property type="entry name" value="RibonucZ/Hydroxyglut_hydro"/>
</dbReference>
<keyword evidence="17" id="KW-0238">DNA-binding</keyword>
<sequence length="3905" mass="418651">MPDTKVYLLDGGTLVLDGFHIWWNKGPGGEVRFPVYSVLVDHPQGKFLIDTGYDYDHVQKVLPFEKPQQTEQQTIPGALKLLGLEPKDIDVLFNSHFHFDHVGGNKFFPDVKKICHKDEMPQAANCQSFEVLGYSDLAFSTEVAEARGMTDQLDAGQTAGNTSFEFVEGDVELAPGVTLIYTPGHTVGHYSLLVEFDTRRPLLLTLDAAYTRKNYENDINAGFHIDPVAGVESMRRLKKIEEDKNAEEGNCMMYDESRAPVFTLTSGPVDAYPEVLRALGRTVLYDYDPAFQAFYENVALKAQKAMRTGAPPLILQGEPVMALEGAAASLIAREDVVLNLASGVYGKGFGYWAARYAKKVEEIEVPYDSAIDPEQVRAFLKAHPEIAVVCVCHHDTPSGTLNDIEAIGAIAAEAGALLLVDAVSSWAGMPTSAAASQAAVYVTGPNKCLGCPPALSLVAVSDAAWAKIEANPDAPFASMLSFTDWRHAWKKTEPFPFTPSVSEINGLDAALDRYLEEGPEAVWARHALTARICREGIKAMGIELWPIREEIASPTTTAVRMPEGIDAGTVLAAARARYGVSMSAGRSETLGKLVRIGHMGPTAQPVYALVAIAAIGGALKSAGAQVDVPAGLAAAQGIGKAIARALAEAGAKVVISDINGEGAKSAAAEIGHGAKGVACDVTDVEQVNTMLEDAAEDGAIDILVNNASIVPFIAWDDVDLAHWRQIVDTNLTSVFIASRKATDMMRAAGRKGTVLNIGSNAFYAGTPNMSAYVAAKGGVVGFTRALATELGKDGIRVNAVMPGLTESDGVKASPHNEAFGFVEMLQAMPGKGQPEDIAKVVAFLVSDDAGWMTGQCVNVDAGMERTLRAAAYSLDLEPSSVSRQINTLETQLGLPLLERSRKGVVPTEAGRLLLDHLRRQRADNEALLSDFDALRGMQRGEIVIAIGDGFISDFMANALPSFRAALPGISFQLLSGSTEKVAKLVREDVAHFGFAFNPDREQALRVIERVRQPLEVLLSPQSKHAGSGVAMSMSQLTEIPLALPRPDFGIGTLLRETEATYGVRLSGLVETDSLAVLRNFVREDIGATILPAFVVARELADGHVVTVPLDIPELQKGEVSSMILKKLFSATAGLAIAVALGQAASAETLRLASQGDATSLDPHSHNESFTNYFLANVYEGLVGRDKNFSIAGQLAESWEQVDATTWRFNLRSGVTFHDGSAFAADDVIFSMNRALADTSNFKHVLASVDSFTAIDDRTVEIVTKAPNPILLNDLLDLMIVDKQWAEANGSEEPINLQAEEKAFSATNANGTGPFRVVSRTQGEKTELAANPNYWGERGNVTEVVFTPINNASTLVSALLSGEVDVVMPLPLQDIPRVESADGVKVVSSPEARTMYIGMDQWRDQIIESPVEGNPFLDLRVRQAFAHAINAEAIIDRVMQGQATLATQYVMDNVNGYNPDLTRLPYDPEKAKSLLAEAGYPDGFELTMDCSTDRYVNDGQICQATVSLLAQVGIKVNLLAQPKAQFFPKVVSPDFGTSFFLLSWTPSTMDSLNVFQNVLGTRDLDNGRGAWNISGCSVPEADALAAEAATMMDADAREKLLQDAMALMVDNVCLVPLHVQQLVWGVAQNIDVVQHPTFEFPLEHFNACLVMLCVALVGFLVFQFVGDPVLALVGQETSIEDREALRESLGLNDPILVQYARFVGDALQGDLGISYSFNRDVSEMIAERLPATIELVLLSGLLALVIAIPAGIYTGINRKGGWAQALMALSVIGVSIPSFLLGILMILVFSVWLNWLPSFGRGDVAGAFGFRSSLFTLDGLSHALMPAAVLCLFQMGVILRLVRAEMLEVLRTDYIRFAWARGLPARSVYLHHALKNTLVPVITAIGLQLSALFAFSIITERVFQWPGMGSLLLHAIEQSDIPLLAAYLIFVGLVFTVSNLVVDALYALIDPIKSDFWYELLSSPVTVISALTIIVLVLACAFAPWIAPHTPFDPSTISILDNNLPPAWEDGSDPRFVLGTDMQGRDVLSAMLYGGRISLLVGLGAVALSTLIGLVVGLLAGFFGGITDTVLMRVAEVQFAFPPILIALLLNGILKTALPADVFATAAVPIMILAIGLAGWVQFARIVRASTMVQRDQDYVTACHAIGLPNHTVILRHILPNVLGPVLVLAMLQIAVAIVTEAGSQFLFSGIWWVVIFPGLMLLAMVIAAMTAPLLSIEALCVGFPHRLGDFVAVDGFTMDLNKGEIVGLIGESGAGKSTVGNAVIGLLSHPGRITAGRIVLQDQDLAALSAKQMEVLRGRRIGMIFQDPMTSLNPLMTVGAQLAESISILQNKSLSEARIEAAKRLGDVGIPDADTRMHQYPHEFSGGMRQRVVIALALAGDPDLLIADEPTTALDVSVQKQVLDLIRSICRQRQLGVILVTHDMGVIAETADRVCVMRHGKLVETGVTADVLGSPKAEYTKQLIAAIPSITEREERFRNPARRTGEIDAWLLQAHDREENGAFLRSSALVKEFPAKGASFRIRPPAFRAVDVPPLEIARGEVLGLVGESGSGKSTLGRLLTGLLPITEGAVTYTDHGDISALRQAAQRKRFRRDVQVVFQDPYSSLNSRLRVDHILSEPIRFHGLASRAQTPRLVGALLERVGLKAADGRKYPHQFSGGQRQRICIARALAVRPRFLLCDEPTSALDVSIQAEMLALLMELRRSLGLTMLFVSHDLAVVRQVSDRVAVMQRGKIVELRESEEFGGSALMSQPVGLIGLGAMGGSMAARLLETGHEVVGYDALPEARERAARVGAVIADHPAAVAKAVDVLILSLPKAQFVDDVMSDVGPHLCKGAVVLDTTTSEPETSRAHAMKGAGHGYAFLDAPVSGGPAAARSGAMTMIVGGDGAALEKAKPVLKDLTSKLLHIGPSGAGNVAKIANNLLCAANLALVSEMVHLAARAEVSAADLLAGVNAGSGRSGVSEVNFPRWILNGSYDSGFTMGLMRKDIGLARDLADKFGLDLPAMKAIADIWEESRDRLSDSADFNEIFKYELGLGQRPQSIVGGELVDGAGAMITLQDPFSLSTLAVYADCAGAIANRACDCAETAQRTWIGDFTPAARGNVMQSVASAIEARTETLAKLEALVAGKPIRDCRIEVAKVVEMFRYYAGWADKLHGEVIPVPSGHLNYTLREAIGVVFQITPWNAPIFTAGWQIAPAIACGNGVVIKPSELTPVTTIALVRLAEEAGLPKGLVNVLAGLGPTAGAAAIAHKAVGKVVFVGSPATGRRVAEAAGAALKPVVLELGGKSANIVFDDANLQHAALGAQAAIFSSAGQSCVAGSRLLVHKDIHSRLIDMIASGMNDITLGDPLDDATEIGPISNARQYEFVGAMIADARQGGATVRTRSTRPQSGFFVPPTVLDGLSHQAKAAQTEIFGPVVTVIPFANEAEAIEIANSTEFGLAGAVWTSDVGRAHRVSQAVRAGTFWINSYKRDRRADGIHQSEEHLARQRRNTENRLWLCFVTQANARTTANPIDPVGSVPADAGFFTSRHPVCTGWRRNLHRYPELAYQEHRTSEFVAQRLTDMGIAVQRGYAGTGLVGVLKTGDGPNIGLRADMDALPIVEEGRQDYRSVNDGVMHACGHDGHTTMLLAAAEYLARTRRFQGTATFIFQPAEECEAGARRMIEDGLFADHPVDEVFALHNWPGLAAGEVSVRAGPQMAGFDTFDITITGRGSHAAMPQEGTDAVVASGQLIGALQSIVSRSLDPQSAAVLSITQVHAGDAYNVIPQAVRLAGCTRFFDTAVKNRLKTRMRQICTGIEVQHGVSVSLDYKPVYPPTINHLRSQQMAVDVAGTIVGDTLVHDDQNPSMASEDFAFMLERVAGAYLWLGNGPVASFGALHTPTYDFNDAILPIGARILAALVETDRR</sequence>
<gene>
    <name evidence="26" type="ORF">EVOR1521_LOCUS16578</name>
</gene>
<evidence type="ECO:0000256" key="11">
    <source>
        <dbReference type="ARBA" id="ARBA00022741"/>
    </source>
</evidence>
<evidence type="ECO:0000256" key="1">
    <source>
        <dbReference type="ARBA" id="ARBA00003782"/>
    </source>
</evidence>
<feature type="transmembrane region" description="Helical" evidence="22">
    <location>
        <begin position="2157"/>
        <end position="2178"/>
    </location>
</feature>
<dbReference type="InterPro" id="IPR036390">
    <property type="entry name" value="WH_DNA-bd_sf"/>
</dbReference>
<dbReference type="SUPFAM" id="SSF46785">
    <property type="entry name" value="Winged helix' DNA-binding domain"/>
    <property type="match status" value="1"/>
</dbReference>
<dbReference type="SUPFAM" id="SSF51735">
    <property type="entry name" value="NAD(P)-binding Rossmann-fold domains"/>
    <property type="match status" value="2"/>
</dbReference>
<dbReference type="InterPro" id="IPR002933">
    <property type="entry name" value="Peptidase_M20"/>
</dbReference>
<dbReference type="GO" id="GO:0051287">
    <property type="term" value="F:NAD binding"/>
    <property type="evidence" value="ECO:0007669"/>
    <property type="project" value="InterPro"/>
</dbReference>
<feature type="domain" description="ABC transmembrane type-1" evidence="24">
    <location>
        <begin position="1728"/>
        <end position="1945"/>
    </location>
</feature>
<dbReference type="PRINTS" id="PR00080">
    <property type="entry name" value="SDRFAMILY"/>
</dbReference>
<evidence type="ECO:0000259" key="25">
    <source>
        <dbReference type="PROSITE" id="PS50931"/>
    </source>
</evidence>
<dbReference type="PROSITE" id="PS50893">
    <property type="entry name" value="ABC_TRANSPORTER_2"/>
    <property type="match status" value="2"/>
</dbReference>
<organism evidence="26 27">
    <name type="scientific">Effrenium voratum</name>
    <dbReference type="NCBI Taxonomy" id="2562239"/>
    <lineage>
        <taxon>Eukaryota</taxon>
        <taxon>Sar</taxon>
        <taxon>Alveolata</taxon>
        <taxon>Dinophyceae</taxon>
        <taxon>Suessiales</taxon>
        <taxon>Symbiodiniaceae</taxon>
        <taxon>Effrenium</taxon>
    </lineage>
</organism>
<dbReference type="InterPro" id="IPR029510">
    <property type="entry name" value="Ald_DH_CS_GLU"/>
</dbReference>
<evidence type="ECO:0000256" key="21">
    <source>
        <dbReference type="RuleBase" id="RU003345"/>
    </source>
</evidence>
<dbReference type="PROSITE" id="PS00687">
    <property type="entry name" value="ALDEHYDE_DEHYDR_GLU"/>
    <property type="match status" value="1"/>
</dbReference>
<dbReference type="Gene3D" id="3.90.76.10">
    <property type="entry name" value="Dipeptide-binding Protein, Domain 1"/>
    <property type="match status" value="1"/>
</dbReference>
<keyword evidence="16" id="KW-0805">Transcription regulation</keyword>
<evidence type="ECO:0000256" key="16">
    <source>
        <dbReference type="ARBA" id="ARBA00023015"/>
    </source>
</evidence>
<dbReference type="SUPFAM" id="SSF48179">
    <property type="entry name" value="6-phosphogluconate dehydrogenase C-terminal domain-like"/>
    <property type="match status" value="1"/>
</dbReference>
<evidence type="ECO:0000256" key="2">
    <source>
        <dbReference type="ARBA" id="ARBA00004651"/>
    </source>
</evidence>
<dbReference type="InterPro" id="IPR050319">
    <property type="entry name" value="ABC_transp_ATP-bind"/>
</dbReference>
<feature type="active site" evidence="20">
    <location>
        <position position="3282"/>
    </location>
</feature>
<evidence type="ECO:0000256" key="8">
    <source>
        <dbReference type="ARBA" id="ARBA00022448"/>
    </source>
</evidence>
<dbReference type="EMBL" id="CAUJNA010002223">
    <property type="protein sequence ID" value="CAJ1391314.1"/>
    <property type="molecule type" value="Genomic_DNA"/>
</dbReference>
<dbReference type="InterPro" id="IPR029154">
    <property type="entry name" value="HIBADH-like_NADP-bd"/>
</dbReference>
<dbReference type="Pfam" id="PF01546">
    <property type="entry name" value="Peptidase_M20"/>
    <property type="match status" value="1"/>
</dbReference>
<dbReference type="PROSITE" id="PS50931">
    <property type="entry name" value="HTH_LYSR"/>
    <property type="match status" value="1"/>
</dbReference>
<accession>A0AA36MYI6</accession>
<dbReference type="InterPro" id="IPR015424">
    <property type="entry name" value="PyrdxlP-dep_Trfase"/>
</dbReference>
<dbReference type="Gene3D" id="3.40.50.300">
    <property type="entry name" value="P-loop containing nucleotide triphosphate hydrolases"/>
    <property type="match status" value="2"/>
</dbReference>
<dbReference type="Gene3D" id="3.40.190.10">
    <property type="entry name" value="Periplasmic binding protein-like II"/>
    <property type="match status" value="1"/>
</dbReference>
<dbReference type="GO" id="GO:0005886">
    <property type="term" value="C:plasma membrane"/>
    <property type="evidence" value="ECO:0007669"/>
    <property type="project" value="UniProtKB-SubCell"/>
</dbReference>
<dbReference type="InterPro" id="IPR015590">
    <property type="entry name" value="Aldehyde_DH_dom"/>
</dbReference>
<dbReference type="Pfam" id="PF19300">
    <property type="entry name" value="BPD_transp_1_N"/>
    <property type="match status" value="1"/>
</dbReference>
<keyword evidence="14 22" id="KW-1133">Transmembrane helix</keyword>
<dbReference type="SUPFAM" id="SSF52540">
    <property type="entry name" value="P-loop containing nucleoside triphosphate hydrolases"/>
    <property type="match status" value="2"/>
</dbReference>
<dbReference type="Pfam" id="PF03466">
    <property type="entry name" value="LysR_substrate"/>
    <property type="match status" value="1"/>
</dbReference>
<dbReference type="SUPFAM" id="SSF55031">
    <property type="entry name" value="Bacterial exopeptidase dimerisation domain"/>
    <property type="match status" value="1"/>
</dbReference>
<keyword evidence="8" id="KW-0813">Transport</keyword>
<dbReference type="CDD" id="cd08498">
    <property type="entry name" value="PBP2_NikA_DppA_OppA_like_2"/>
    <property type="match status" value="1"/>
</dbReference>
<dbReference type="Pfam" id="PF12911">
    <property type="entry name" value="OppC_N"/>
    <property type="match status" value="1"/>
</dbReference>
<dbReference type="PROSITE" id="PS50928">
    <property type="entry name" value="ABC_TM1"/>
    <property type="match status" value="2"/>
</dbReference>
<dbReference type="SUPFAM" id="SSF161098">
    <property type="entry name" value="MetI-like"/>
    <property type="match status" value="2"/>
</dbReference>
<evidence type="ECO:0000256" key="7">
    <source>
        <dbReference type="ARBA" id="ARBA00018907"/>
    </source>
</evidence>
<dbReference type="InterPro" id="IPR015422">
    <property type="entry name" value="PyrdxlP-dep_Trfase_small"/>
</dbReference>
<dbReference type="GO" id="GO:0005524">
    <property type="term" value="F:ATP binding"/>
    <property type="evidence" value="ECO:0007669"/>
    <property type="project" value="UniProtKB-KW"/>
</dbReference>
<dbReference type="InterPro" id="IPR036388">
    <property type="entry name" value="WH-like_DNA-bd_sf"/>
</dbReference>
<dbReference type="InterPro" id="IPR011650">
    <property type="entry name" value="Peptidase_M20_dimer"/>
</dbReference>
<evidence type="ECO:0000256" key="22">
    <source>
        <dbReference type="SAM" id="Phobius"/>
    </source>
</evidence>
<feature type="domain" description="ABC transporter" evidence="23">
    <location>
        <begin position="2216"/>
        <end position="2464"/>
    </location>
</feature>
<dbReference type="SUPFAM" id="SSF53187">
    <property type="entry name" value="Zn-dependent exopeptidases"/>
    <property type="match status" value="1"/>
</dbReference>
<dbReference type="InterPro" id="IPR008927">
    <property type="entry name" value="6-PGluconate_DH-like_C_sf"/>
</dbReference>
<dbReference type="InterPro" id="IPR003593">
    <property type="entry name" value="AAA+_ATPase"/>
</dbReference>
<dbReference type="InterPro" id="IPR006115">
    <property type="entry name" value="6PGDH_NADP-bd"/>
</dbReference>
<dbReference type="InterPro" id="IPR000515">
    <property type="entry name" value="MetI-like"/>
</dbReference>
<evidence type="ECO:0000256" key="14">
    <source>
        <dbReference type="ARBA" id="ARBA00022989"/>
    </source>
</evidence>
<dbReference type="Gene3D" id="3.40.309.10">
    <property type="entry name" value="Aldehyde Dehydrogenase, Chain A, domain 2"/>
    <property type="match status" value="1"/>
</dbReference>
<dbReference type="SMART" id="SM00382">
    <property type="entry name" value="AAA"/>
    <property type="match status" value="2"/>
</dbReference>
<dbReference type="PANTHER" id="PTHR43776:SF7">
    <property type="entry name" value="D,D-DIPEPTIDE TRANSPORT ATP-BINDING PROTEIN DDPF-RELATED"/>
    <property type="match status" value="1"/>
</dbReference>
<evidence type="ECO:0000313" key="27">
    <source>
        <dbReference type="Proteomes" id="UP001178507"/>
    </source>
</evidence>
<keyword evidence="13" id="KW-0067">ATP-binding</keyword>
<dbReference type="GO" id="GO:0055085">
    <property type="term" value="P:transmembrane transport"/>
    <property type="evidence" value="ECO:0007669"/>
    <property type="project" value="InterPro"/>
</dbReference>
<keyword evidence="10 22" id="KW-0812">Transmembrane</keyword>
<dbReference type="InterPro" id="IPR002347">
    <property type="entry name" value="SDR_fam"/>
</dbReference>
<dbReference type="GO" id="GO:0003700">
    <property type="term" value="F:DNA-binding transcription factor activity"/>
    <property type="evidence" value="ECO:0007669"/>
    <property type="project" value="InterPro"/>
</dbReference>
<dbReference type="Pfam" id="PF00005">
    <property type="entry name" value="ABC_tran"/>
    <property type="match status" value="2"/>
</dbReference>
<dbReference type="Pfam" id="PF07687">
    <property type="entry name" value="M20_dimer"/>
    <property type="match status" value="1"/>
</dbReference>
<comment type="similarity">
    <text evidence="6 21">Belongs to the aldehyde dehydrogenase family.</text>
</comment>
<evidence type="ECO:0000256" key="17">
    <source>
        <dbReference type="ARBA" id="ARBA00023125"/>
    </source>
</evidence>
<dbReference type="Pfam" id="PF00496">
    <property type="entry name" value="SBP_bac_5"/>
    <property type="match status" value="1"/>
</dbReference>
<dbReference type="FunFam" id="3.40.605.10:FF:000007">
    <property type="entry name" value="NAD/NADP-dependent betaine aldehyde dehydrogenase"/>
    <property type="match status" value="1"/>
</dbReference>
<comment type="subcellular location">
    <subcellularLocation>
        <location evidence="2">Cell membrane</location>
        <topology evidence="2">Multi-pass membrane protein</topology>
    </subcellularLocation>
</comment>
<keyword evidence="12" id="KW-0378">Hydrolase</keyword>
<dbReference type="Proteomes" id="UP001178507">
    <property type="component" value="Unassembled WGS sequence"/>
</dbReference>
<evidence type="ECO:0000256" key="15">
    <source>
        <dbReference type="ARBA" id="ARBA00023002"/>
    </source>
</evidence>
<dbReference type="Pfam" id="PF00266">
    <property type="entry name" value="Aminotran_5"/>
    <property type="match status" value="1"/>
</dbReference>
<comment type="function">
    <text evidence="1">Trans-acting transcriptional regulator of RuBisCO genes (rbcL and rbcS) expression.</text>
</comment>
<dbReference type="InterPro" id="IPR025966">
    <property type="entry name" value="OppC_N"/>
</dbReference>
<feature type="transmembrane region" description="Helical" evidence="22">
    <location>
        <begin position="1734"/>
        <end position="1755"/>
    </location>
</feature>
<dbReference type="GO" id="GO:0050661">
    <property type="term" value="F:NADP binding"/>
    <property type="evidence" value="ECO:0007669"/>
    <property type="project" value="InterPro"/>
</dbReference>
<feature type="transmembrane region" description="Helical" evidence="22">
    <location>
        <begin position="1923"/>
        <end position="1948"/>
    </location>
</feature>
<name>A0AA36MYI6_9DINO</name>
<dbReference type="InterPro" id="IPR001279">
    <property type="entry name" value="Metallo-B-lactamas"/>
</dbReference>
<dbReference type="Gene3D" id="3.40.190.290">
    <property type="match status" value="1"/>
</dbReference>
<dbReference type="NCBIfam" id="TIGR01891">
    <property type="entry name" value="amidohydrolases"/>
    <property type="match status" value="1"/>
</dbReference>
<evidence type="ECO:0000259" key="23">
    <source>
        <dbReference type="PROSITE" id="PS50893"/>
    </source>
</evidence>
<dbReference type="CDD" id="cd06261">
    <property type="entry name" value="TM_PBP2"/>
    <property type="match status" value="2"/>
</dbReference>
<keyword evidence="19" id="KW-0804">Transcription</keyword>
<comment type="caution">
    <text evidence="26">The sequence shown here is derived from an EMBL/GenBank/DDBJ whole genome shotgun (WGS) entry which is preliminary data.</text>
</comment>
<dbReference type="PROSITE" id="PS00895">
    <property type="entry name" value="3_HYDROXYISOBUT_DH"/>
    <property type="match status" value="1"/>
</dbReference>
<dbReference type="InterPro" id="IPR002204">
    <property type="entry name" value="3-OH-isobutyrate_DH-rel_CS"/>
</dbReference>
<keyword evidence="18 22" id="KW-0472">Membrane</keyword>
<dbReference type="Gene3D" id="3.40.50.720">
    <property type="entry name" value="NAD(P)-binding Rossmann-like Domain"/>
    <property type="match status" value="2"/>
</dbReference>
<dbReference type="GO" id="GO:0003677">
    <property type="term" value="F:DNA binding"/>
    <property type="evidence" value="ECO:0007669"/>
    <property type="project" value="UniProtKB-KW"/>
</dbReference>
<dbReference type="PROSITE" id="PS00211">
    <property type="entry name" value="ABC_TRANSPORTER_1"/>
    <property type="match status" value="2"/>
</dbReference>
<reference evidence="26" key="1">
    <citation type="submission" date="2023-08" db="EMBL/GenBank/DDBJ databases">
        <authorList>
            <person name="Chen Y."/>
            <person name="Shah S."/>
            <person name="Dougan E. K."/>
            <person name="Thang M."/>
            <person name="Chan C."/>
        </authorList>
    </citation>
    <scope>NUCLEOTIDE SEQUENCE</scope>
</reference>
<feature type="transmembrane region" description="Helical" evidence="22">
    <location>
        <begin position="1822"/>
        <end position="1841"/>
    </location>
</feature>
<dbReference type="NCBIfam" id="NF046070">
    <property type="entry name" value="PyrdoxPyrvTramin"/>
    <property type="match status" value="1"/>
</dbReference>
<dbReference type="InterPro" id="IPR036264">
    <property type="entry name" value="Bact_exopeptidase_dim_dom"/>
</dbReference>
<dbReference type="InterPro" id="IPR016161">
    <property type="entry name" value="Ald_DH/histidinol_DH"/>
</dbReference>
<feature type="transmembrane region" description="Helical" evidence="22">
    <location>
        <begin position="2190"/>
        <end position="2214"/>
    </location>
</feature>